<dbReference type="SUPFAM" id="SSF48452">
    <property type="entry name" value="TPR-like"/>
    <property type="match status" value="2"/>
</dbReference>
<accession>A0ABP0K589</accession>
<organism evidence="5 6">
    <name type="scientific">Durusdinium trenchii</name>
    <dbReference type="NCBI Taxonomy" id="1381693"/>
    <lineage>
        <taxon>Eukaryota</taxon>
        <taxon>Sar</taxon>
        <taxon>Alveolata</taxon>
        <taxon>Dinophyceae</taxon>
        <taxon>Suessiales</taxon>
        <taxon>Symbiodiniaceae</taxon>
        <taxon>Durusdinium</taxon>
    </lineage>
</organism>
<evidence type="ECO:0000259" key="4">
    <source>
        <dbReference type="PROSITE" id="PS50103"/>
    </source>
</evidence>
<evidence type="ECO:0000256" key="2">
    <source>
        <dbReference type="SAM" id="MobiDB-lite"/>
    </source>
</evidence>
<feature type="zinc finger region" description="C3H1-type" evidence="1">
    <location>
        <begin position="93"/>
        <end position="120"/>
    </location>
</feature>
<evidence type="ECO:0000313" key="6">
    <source>
        <dbReference type="Proteomes" id="UP001642464"/>
    </source>
</evidence>
<gene>
    <name evidence="5" type="ORF">SCF082_LOCUS15562</name>
</gene>
<evidence type="ECO:0000256" key="3">
    <source>
        <dbReference type="SAM" id="Phobius"/>
    </source>
</evidence>
<keyword evidence="1" id="KW-0479">Metal-binding</keyword>
<evidence type="ECO:0000256" key="1">
    <source>
        <dbReference type="PROSITE-ProRule" id="PRU00723"/>
    </source>
</evidence>
<dbReference type="Gene3D" id="1.25.40.10">
    <property type="entry name" value="Tetratricopeptide repeat domain"/>
    <property type="match status" value="2"/>
</dbReference>
<keyword evidence="6" id="KW-1185">Reference proteome</keyword>
<keyword evidence="3" id="KW-1133">Transmembrane helix</keyword>
<protein>
    <submittedName>
        <fullName evidence="5">Kinesin light chain 1 (KLC 1)</fullName>
    </submittedName>
</protein>
<dbReference type="InterPro" id="IPR000571">
    <property type="entry name" value="Znf_CCCH"/>
</dbReference>
<feature type="transmembrane region" description="Helical" evidence="3">
    <location>
        <begin position="809"/>
        <end position="830"/>
    </location>
</feature>
<feature type="transmembrane region" description="Helical" evidence="3">
    <location>
        <begin position="854"/>
        <end position="876"/>
    </location>
</feature>
<proteinExistence type="predicted"/>
<dbReference type="EMBL" id="CAXAMM010010001">
    <property type="protein sequence ID" value="CAK9021943.1"/>
    <property type="molecule type" value="Genomic_DNA"/>
</dbReference>
<dbReference type="Pfam" id="PF13424">
    <property type="entry name" value="TPR_12"/>
    <property type="match status" value="1"/>
</dbReference>
<keyword evidence="3" id="KW-0812">Transmembrane</keyword>
<comment type="caution">
    <text evidence="5">The sequence shown here is derived from an EMBL/GenBank/DDBJ whole genome shotgun (WGS) entry which is preliminary data.</text>
</comment>
<keyword evidence="3" id="KW-0472">Membrane</keyword>
<dbReference type="Proteomes" id="UP001642464">
    <property type="component" value="Unassembled WGS sequence"/>
</dbReference>
<feature type="region of interest" description="Disordered" evidence="2">
    <location>
        <begin position="753"/>
        <end position="792"/>
    </location>
</feature>
<keyword evidence="1" id="KW-0862">Zinc</keyword>
<dbReference type="PANTHER" id="PTHR46082:SF6">
    <property type="entry name" value="AAA+ ATPASE DOMAIN-CONTAINING PROTEIN-RELATED"/>
    <property type="match status" value="1"/>
</dbReference>
<keyword evidence="1" id="KW-0863">Zinc-finger</keyword>
<dbReference type="PROSITE" id="PS50103">
    <property type="entry name" value="ZF_C3H1"/>
    <property type="match status" value="1"/>
</dbReference>
<reference evidence="5 6" key="1">
    <citation type="submission" date="2024-02" db="EMBL/GenBank/DDBJ databases">
        <authorList>
            <person name="Chen Y."/>
            <person name="Shah S."/>
            <person name="Dougan E. K."/>
            <person name="Thang M."/>
            <person name="Chan C."/>
        </authorList>
    </citation>
    <scope>NUCLEOTIDE SEQUENCE [LARGE SCALE GENOMIC DNA]</scope>
</reference>
<feature type="domain" description="C3H1-type" evidence="4">
    <location>
        <begin position="93"/>
        <end position="120"/>
    </location>
</feature>
<feature type="region of interest" description="Disordered" evidence="2">
    <location>
        <begin position="54"/>
        <end position="88"/>
    </location>
</feature>
<feature type="transmembrane region" description="Helical" evidence="3">
    <location>
        <begin position="918"/>
        <end position="937"/>
    </location>
</feature>
<sequence>MPVLKYAGTFICVEQEKRMEKRTRSLPPVLERPSLSRTQKYVFSLESRADALSFLPEKPTSKSTEGPASEAGATQNEMPQSISPSTGSIGHPEFCRKPCILFKHGHCYKGANCEYCHCNHTGYVKLDKYQRETLQALSQANLLGFLLPHLRERATKMDDPNAAEEVLGLMEQHLAQMPSERNNWISFWKFLESATCFLRLVNLCPCRTLPRIQYAIEVLQQRSLRSIHLIGQLRKRKLAPWLLWIGADASFVDFGEDVLRRTLTEYAAEQVQVLISRDPHGRAGNSLSLFNADVILIRRSSWSSQFLQRWWDDPRMKEGWTDQEVLELLYKEDVMGAQAAFVLLPPGTLNSDSRSIIAAVPKQQPVVHLGGHGDTVRLEVFRRALELLCEDQLDRNSLQLQDTYLDSLRRVTTQPEGTSSGHLHSSVSAGHFQRLAWHLEVKGRVQEALAVQEAALQHAKRSFGSSDPQTLLAEVALGTSLRVAGRGSEAAQLLAKSCKKLPARDKFTCVNNLALALGSIGRHQEAEVHFHKAHRGIVKVLGHDSLAAANVAVNLASSMAQRQAHREAEPFYRSAWSTRNASLGATHPETLEVQGFLAASLLASGRPREAEQVQRQALPTGASPEVLAQAHSTLGQALRLQGKVSEALEHFRVAYETFQSPPEGNRNPNMFAAASNLASVLQDLGRLDEAAPLYELAVLGLEETLGVDHQNSQGARQNYEKFRARAFLEQRYSKHLHINVMVHGPIFVENPDGSITEAVPSDAKQSRPKSDRSRRENGDADSDSSGTGSNGGISMTQEVEFLYSRHERVFMLLLFIQFLLESLYIAVFIVRMRPSMFELEAMYNWEISSKSAEVILWTTLLIQIVFGMVYYTMATLAICTKRPKHFQMFAKTCLCGVVGLVLLAYADKFNLPIFFLRLLAYIYARFLQGLTASILLLPPTRDRN</sequence>
<feature type="transmembrane region" description="Helical" evidence="3">
    <location>
        <begin position="888"/>
        <end position="906"/>
    </location>
</feature>
<name>A0ABP0K589_9DINO</name>
<dbReference type="InterPro" id="IPR011990">
    <property type="entry name" value="TPR-like_helical_dom_sf"/>
</dbReference>
<dbReference type="Pfam" id="PF13374">
    <property type="entry name" value="TPR_10"/>
    <property type="match status" value="1"/>
</dbReference>
<feature type="compositionally biased region" description="Polar residues" evidence="2">
    <location>
        <begin position="61"/>
        <end position="88"/>
    </location>
</feature>
<dbReference type="InterPro" id="IPR053137">
    <property type="entry name" value="NLR-like"/>
</dbReference>
<feature type="compositionally biased region" description="Basic and acidic residues" evidence="2">
    <location>
        <begin position="764"/>
        <end position="778"/>
    </location>
</feature>
<dbReference type="PANTHER" id="PTHR46082">
    <property type="entry name" value="ATP/GTP-BINDING PROTEIN-RELATED"/>
    <property type="match status" value="1"/>
</dbReference>
<evidence type="ECO:0000313" key="5">
    <source>
        <dbReference type="EMBL" id="CAK9021943.1"/>
    </source>
</evidence>